<evidence type="ECO:0008006" key="3">
    <source>
        <dbReference type="Google" id="ProtNLM"/>
    </source>
</evidence>
<accession>D2RY74</accession>
<sequence length="311" mass="36087">MMERYTLENIKKVLQRPEYVLWELQRIAFDLRHSGDSVDVMEQDWDNLILLDACRYDRFEAQNTMSGDLSAVVSHGGRSWEFMKGNFVGEQYHDTVYVTANPHTEKLADDVFHAVHPLYIDEWNEERETVLPGDVVDAVLDAYERYPNKRIIAHFMQPHRPYLGPTAETLQEEYNIRGFNRNIAHIGARTDQPSYATLLERGEIPIDKTRQAYRETLDIVLDHVTSLTEQLTGKTVVSADHGEMLGERLTPLTKPKFGHSFKYIRNRTLYVVPWLELEADARRDITSDEPIAFERAESATVEERLRSLGYK</sequence>
<reference evidence="1 2" key="1">
    <citation type="journal article" date="2010" name="Stand. Genomic Sci.">
        <title>Complete genome sequence of Haloterrigena turkmenica type strain (4k).</title>
        <authorList>
            <person name="Saunders E."/>
            <person name="Tindall B.J."/>
            <person name="Fahnrich R."/>
            <person name="Lapidus A."/>
            <person name="Copeland A."/>
            <person name="Del Rio T.G."/>
            <person name="Lucas S."/>
            <person name="Chen F."/>
            <person name="Tice H."/>
            <person name="Cheng J.F."/>
            <person name="Han C."/>
            <person name="Detter J.C."/>
            <person name="Bruce D."/>
            <person name="Goodwin L."/>
            <person name="Chain P."/>
            <person name="Pitluck S."/>
            <person name="Pati A."/>
            <person name="Ivanova N."/>
            <person name="Mavromatis K."/>
            <person name="Chen A."/>
            <person name="Palaniappan K."/>
            <person name="Land M."/>
            <person name="Hauser L."/>
            <person name="Chang Y.J."/>
            <person name="Jeffries C.D."/>
            <person name="Brettin T."/>
            <person name="Rohde M."/>
            <person name="Goker M."/>
            <person name="Bristow J."/>
            <person name="Eisen J.A."/>
            <person name="Markowitz V."/>
            <person name="Hugenholtz P."/>
            <person name="Klenk H.P."/>
            <person name="Kyrpides N.C."/>
        </authorList>
    </citation>
    <scope>NUCLEOTIDE SEQUENCE [LARGE SCALE GENOMIC DNA]</scope>
    <source>
        <strain evidence="2">ATCC 51198 / DSM 5511 / JCM 9101 / NCIMB 13204 / VKM B-1734 / 4k</strain>
    </source>
</reference>
<dbReference type="STRING" id="543526.Htur_2952"/>
<name>D2RY74_HALTV</name>
<evidence type="ECO:0000313" key="1">
    <source>
        <dbReference type="EMBL" id="ADB61820.1"/>
    </source>
</evidence>
<gene>
    <name evidence="1" type="ordered locus">Htur_2952</name>
</gene>
<dbReference type="EMBL" id="CP001860">
    <property type="protein sequence ID" value="ADB61820.1"/>
    <property type="molecule type" value="Genomic_DNA"/>
</dbReference>
<dbReference type="OrthoDB" id="100846at2157"/>
<dbReference type="HOGENOM" id="CLU_069530_0_0_2"/>
<dbReference type="KEGG" id="htu:Htur_2952"/>
<dbReference type="Proteomes" id="UP000001903">
    <property type="component" value="Chromosome"/>
</dbReference>
<organism evidence="1 2">
    <name type="scientific">Haloterrigena turkmenica (strain ATCC 51198 / DSM 5511 / JCM 9101 / NCIMB 13204 / VKM B-1734 / 4k)</name>
    <name type="common">Halococcus turkmenicus</name>
    <dbReference type="NCBI Taxonomy" id="543526"/>
    <lineage>
        <taxon>Archaea</taxon>
        <taxon>Methanobacteriati</taxon>
        <taxon>Methanobacteriota</taxon>
        <taxon>Stenosarchaea group</taxon>
        <taxon>Halobacteria</taxon>
        <taxon>Halobacteriales</taxon>
        <taxon>Natrialbaceae</taxon>
        <taxon>Haloterrigena</taxon>
    </lineage>
</organism>
<protein>
    <recommendedName>
        <fullName evidence="3">Sulfatase N-terminal domain-containing protein</fullName>
    </recommendedName>
</protein>
<keyword evidence="2" id="KW-1185">Reference proteome</keyword>
<evidence type="ECO:0000313" key="2">
    <source>
        <dbReference type="Proteomes" id="UP000001903"/>
    </source>
</evidence>
<dbReference type="InterPro" id="IPR017850">
    <property type="entry name" value="Alkaline_phosphatase_core_sf"/>
</dbReference>
<dbReference type="Gene3D" id="3.40.720.10">
    <property type="entry name" value="Alkaline Phosphatase, subunit A"/>
    <property type="match status" value="1"/>
</dbReference>
<proteinExistence type="predicted"/>
<dbReference type="AlphaFoldDB" id="D2RY74"/>
<dbReference type="eggNOG" id="arCOG04525">
    <property type="taxonomic scope" value="Archaea"/>
</dbReference>